<gene>
    <name evidence="1" type="ORF">I4F81_001390</name>
</gene>
<keyword evidence="2" id="KW-1185">Reference proteome</keyword>
<evidence type="ECO:0000313" key="2">
    <source>
        <dbReference type="Proteomes" id="UP000798662"/>
    </source>
</evidence>
<accession>A0ACC3BLF6</accession>
<name>A0ACC3BLF6_PYRYE</name>
<dbReference type="EMBL" id="CM020618">
    <property type="protein sequence ID" value="KAK1858790.1"/>
    <property type="molecule type" value="Genomic_DNA"/>
</dbReference>
<organism evidence="1 2">
    <name type="scientific">Pyropia yezoensis</name>
    <name type="common">Susabi-nori</name>
    <name type="synonym">Porphyra yezoensis</name>
    <dbReference type="NCBI Taxonomy" id="2788"/>
    <lineage>
        <taxon>Eukaryota</taxon>
        <taxon>Rhodophyta</taxon>
        <taxon>Bangiophyceae</taxon>
        <taxon>Bangiales</taxon>
        <taxon>Bangiaceae</taxon>
        <taxon>Pyropia</taxon>
    </lineage>
</organism>
<reference evidence="1" key="1">
    <citation type="submission" date="2019-11" db="EMBL/GenBank/DDBJ databases">
        <title>Nori genome reveals adaptations in red seaweeds to the harsh intertidal environment.</title>
        <authorList>
            <person name="Wang D."/>
            <person name="Mao Y."/>
        </authorList>
    </citation>
    <scope>NUCLEOTIDE SEQUENCE</scope>
    <source>
        <tissue evidence="1">Gametophyte</tissue>
    </source>
</reference>
<evidence type="ECO:0000313" key="1">
    <source>
        <dbReference type="EMBL" id="KAK1858790.1"/>
    </source>
</evidence>
<comment type="caution">
    <text evidence="1">The sequence shown here is derived from an EMBL/GenBank/DDBJ whole genome shotgun (WGS) entry which is preliminary data.</text>
</comment>
<proteinExistence type="predicted"/>
<dbReference type="Proteomes" id="UP000798662">
    <property type="component" value="Chromosome 1"/>
</dbReference>
<sequence>MPQALAGRDVLAAAPTGSGKTLAFAVPVLEALYRASWGPLDGLGAVVLAPTRELAAQIFDVFRAVGGRHDLSAALVTGGHDVGYERQRLGGINILVATPGRLLQHLDEAAELVTSGVKVLVLDEADRILDMGFAPTVDAIVANLPRAPHRQTLLFSATQTKSVRALARLSLSKPEYVEVLVHTYALVTAGTKLSTVWSFIKSHLKAKTLIFFATCKQVRFVYEAFRRLRPGVPLLGLHGRMSPGARADTYARFSAARGGAALFATDVAARGLDFPAVTWVLQADCPADVGAYVHRAGRTARYRSAGTSLTLLVGGREEGMVPALAAAAGVVATRTRINPSRLADVTSRLASAVAADGELRTLAQGALKSYVRAVAVAAAAVGEVGEEEVHAMAAAYGLPAAPIMRGKAPKGGAPPATADAAAAAAPAAPSDRLPAAVAGLGPAAAAAAAGRNVYGRSSGAATSRGGGAASRLVFDPDGRAVRPLEALLSTLGGGADDGNAGGATPADGPAPPADAAAAADARAARVARALAASAAEDRAAERERVRALHRARRDKERGRRAGGKGAAAGAEVEVTLGGGTDDDDDDDDDFGDDIDDRNGDDGSGDDSAGWSQGGGSEAEFGSGSDGGSDPDGEGGEGDDVASAEAAALAILNARRRR</sequence>
<protein>
    <submittedName>
        <fullName evidence="1">Uncharacterized protein</fullName>
    </submittedName>
</protein>